<proteinExistence type="predicted"/>
<dbReference type="SUPFAM" id="SSF46894">
    <property type="entry name" value="C-terminal effector domain of the bipartite response regulators"/>
    <property type="match status" value="1"/>
</dbReference>
<keyword evidence="2" id="KW-0238">DNA-binding</keyword>
<gene>
    <name evidence="6" type="ORF">JIG36_11335</name>
</gene>
<dbReference type="EMBL" id="JAENHP010000003">
    <property type="protein sequence ID" value="MBM2616149.1"/>
    <property type="molecule type" value="Genomic_DNA"/>
</dbReference>
<dbReference type="PRINTS" id="PR00038">
    <property type="entry name" value="HTHLUXR"/>
</dbReference>
<dbReference type="CDD" id="cd06170">
    <property type="entry name" value="LuxR_C_like"/>
    <property type="match status" value="1"/>
</dbReference>
<keyword evidence="1" id="KW-0805">Transcription regulation</keyword>
<reference evidence="6 7" key="1">
    <citation type="submission" date="2021-01" db="EMBL/GenBank/DDBJ databases">
        <title>Actinoplanes sp. nov. LDG1-06 isolated from lichen.</title>
        <authorList>
            <person name="Saeng-In P."/>
            <person name="Phongsopitanun W."/>
            <person name="Kanchanasin P."/>
            <person name="Yuki M."/>
            <person name="Kudo T."/>
            <person name="Ohkuma M."/>
            <person name="Tanasupawat S."/>
        </authorList>
    </citation>
    <scope>NUCLEOTIDE SEQUENCE [LARGE SCALE GENOMIC DNA]</scope>
    <source>
        <strain evidence="6 7">LDG1-06</strain>
    </source>
</reference>
<dbReference type="PANTHER" id="PTHR44688:SF16">
    <property type="entry name" value="DNA-BINDING TRANSCRIPTIONAL ACTIVATOR DEVR_DOSR"/>
    <property type="match status" value="1"/>
</dbReference>
<protein>
    <submittedName>
        <fullName evidence="6">LuxR family transcriptional regulator</fullName>
    </submittedName>
</protein>
<dbReference type="SMART" id="SM00421">
    <property type="entry name" value="HTH_LUXR"/>
    <property type="match status" value="1"/>
</dbReference>
<evidence type="ECO:0000256" key="1">
    <source>
        <dbReference type="ARBA" id="ARBA00023015"/>
    </source>
</evidence>
<dbReference type="InterPro" id="IPR000792">
    <property type="entry name" value="Tscrpt_reg_LuxR_C"/>
</dbReference>
<accession>A0ABS2A8H7</accession>
<feature type="region of interest" description="Disordered" evidence="4">
    <location>
        <begin position="274"/>
        <end position="295"/>
    </location>
</feature>
<dbReference type="InterPro" id="IPR036388">
    <property type="entry name" value="WH-like_DNA-bd_sf"/>
</dbReference>
<dbReference type="Gene3D" id="1.10.10.10">
    <property type="entry name" value="Winged helix-like DNA-binding domain superfamily/Winged helix DNA-binding domain"/>
    <property type="match status" value="1"/>
</dbReference>
<sequence>MLQRPGLVVLTGPPGSGRSTALRELTAAVPGPVHSGGGLAMLQTVPALALSRAVRARLPAHDVHLLAEAVRSRVRAGLLVLDDIQYADAATLAALPALARFCRVLVALRTPHRLSGPVLDSLRAAATAWVEVPPLGRDAALELAGRTAGGLDPALLSAVVDRAGGNPLAITALARQAAAAKPGAGPGIDQVAYAIATALSDLPRPARTALAALGLLGRPAPAGLLGAGAADLLAAGLVAPAGLLGAPGSAGSSGAVGSAGSSSAAGSPGSFGAVGSAGSSGVPGPAGSSSGLSAAAGPAGSSGGDLLVPVSTYVAETAAGLLDAAARVELHTRLAELTPPAEAARHLAAAGDLPGAHRRALVAADQTSGGDRAELLLFACELDVPIDPRVRIAAADALLTAGRASAAARVLVAAEPLGPEADVLRGEALLQADDPQGARAAVRSVPDAATGPVLAARDRVLLLAELAADPASAQDLAGKISARHPQPTPGVAAALAAVQARFRTPGWDSALASAARSGDPLISRWAAWLLVEQLAADGRLAESADVALAAARDSAADLSYGWQTRFAAAADWALALHGSIPGELLASSSPVSPAGSAAVAGSADVRADSAGAAGLYSGSAGPAAASAGAAGLYSGSAGPAAASGTAGAASAGSGGVVSGSAGTAGAASAGSAGSTPTAVPGSSAAIAASAGAAGVVSASAVPGGAVGAVSGTAGVGLAGAVHGSGSAGGAGVRLWDGSDGVLKRASNLTDRALPDEARGYATAATALIEADTGLLAAARAHLDAGPAHPATAWVAQETAWLDGQPDRALGTGGDADGLLAGLHAITARWAAFDLGEQSAPPIPGGLPGAARRTLTAWATGTGFTAAAEGWKPIALRERIRCLIAAGVTDTDSQRAVAALLSAEQLADAAGFTVLAGRARRGLRRHHVHRDTRSPRSGDQLTRRETDVLRLVAAGEPTRRIAGQLGISAETVDTHIRAGMRKLGARTRTEAAALAFTHSSPPDMSDTHKDGR</sequence>
<dbReference type="PROSITE" id="PS50043">
    <property type="entry name" value="HTH_LUXR_2"/>
    <property type="match status" value="1"/>
</dbReference>
<feature type="region of interest" description="Disordered" evidence="4">
    <location>
        <begin position="924"/>
        <end position="943"/>
    </location>
</feature>
<comment type="caution">
    <text evidence="6">The sequence shown here is derived from an EMBL/GenBank/DDBJ whole genome shotgun (WGS) entry which is preliminary data.</text>
</comment>
<feature type="compositionally biased region" description="Basic and acidic residues" evidence="4">
    <location>
        <begin position="930"/>
        <end position="943"/>
    </location>
</feature>
<keyword evidence="3" id="KW-0804">Transcription</keyword>
<dbReference type="InterPro" id="IPR027417">
    <property type="entry name" value="P-loop_NTPase"/>
</dbReference>
<organism evidence="6 7">
    <name type="scientific">Paractinoplanes ovalisporus</name>
    <dbReference type="NCBI Taxonomy" id="2810368"/>
    <lineage>
        <taxon>Bacteria</taxon>
        <taxon>Bacillati</taxon>
        <taxon>Actinomycetota</taxon>
        <taxon>Actinomycetes</taxon>
        <taxon>Micromonosporales</taxon>
        <taxon>Micromonosporaceae</taxon>
        <taxon>Paractinoplanes</taxon>
    </lineage>
</organism>
<feature type="domain" description="HTH luxR-type" evidence="5">
    <location>
        <begin position="933"/>
        <end position="998"/>
    </location>
</feature>
<keyword evidence="7" id="KW-1185">Reference proteome</keyword>
<dbReference type="PANTHER" id="PTHR44688">
    <property type="entry name" value="DNA-BINDING TRANSCRIPTIONAL ACTIVATOR DEVR_DOSR"/>
    <property type="match status" value="1"/>
</dbReference>
<evidence type="ECO:0000313" key="6">
    <source>
        <dbReference type="EMBL" id="MBM2616149.1"/>
    </source>
</evidence>
<evidence type="ECO:0000313" key="7">
    <source>
        <dbReference type="Proteomes" id="UP000632138"/>
    </source>
</evidence>
<evidence type="ECO:0000256" key="3">
    <source>
        <dbReference type="ARBA" id="ARBA00023163"/>
    </source>
</evidence>
<dbReference type="InterPro" id="IPR016032">
    <property type="entry name" value="Sig_transdc_resp-reg_C-effctor"/>
</dbReference>
<dbReference type="SUPFAM" id="SSF52540">
    <property type="entry name" value="P-loop containing nucleoside triphosphate hydrolases"/>
    <property type="match status" value="1"/>
</dbReference>
<evidence type="ECO:0000256" key="2">
    <source>
        <dbReference type="ARBA" id="ARBA00023125"/>
    </source>
</evidence>
<evidence type="ECO:0000259" key="5">
    <source>
        <dbReference type="PROSITE" id="PS50043"/>
    </source>
</evidence>
<dbReference type="Proteomes" id="UP000632138">
    <property type="component" value="Unassembled WGS sequence"/>
</dbReference>
<evidence type="ECO:0000256" key="4">
    <source>
        <dbReference type="SAM" id="MobiDB-lite"/>
    </source>
</evidence>
<name>A0ABS2A8H7_9ACTN</name>
<dbReference type="Pfam" id="PF00196">
    <property type="entry name" value="GerE"/>
    <property type="match status" value="1"/>
</dbReference>